<dbReference type="EMBL" id="LFIV01000095">
    <property type="protein sequence ID" value="KZL70127.1"/>
    <property type="molecule type" value="Genomic_DNA"/>
</dbReference>
<dbReference type="STRING" id="708197.A0A161YCU6"/>
<dbReference type="InterPro" id="IPR047122">
    <property type="entry name" value="Trans-enoyl_RdTase-like"/>
</dbReference>
<dbReference type="PANTHER" id="PTHR45348:SF2">
    <property type="entry name" value="ZINC-TYPE ALCOHOL DEHYDROGENASE-LIKE PROTEIN C2E1P3.01"/>
    <property type="match status" value="1"/>
</dbReference>
<dbReference type="InterPro" id="IPR041068">
    <property type="entry name" value="HTH_51"/>
</dbReference>
<gene>
    <name evidence="5" type="ORF">CT0861_01361</name>
</gene>
<evidence type="ECO:0000256" key="3">
    <source>
        <dbReference type="ARBA" id="ARBA00023002"/>
    </source>
</evidence>
<dbReference type="CDD" id="cd08249">
    <property type="entry name" value="enoyl_reductase_like"/>
    <property type="match status" value="1"/>
</dbReference>
<evidence type="ECO:0000313" key="6">
    <source>
        <dbReference type="Proteomes" id="UP000076552"/>
    </source>
</evidence>
<dbReference type="CDD" id="cd02440">
    <property type="entry name" value="AdoMet_MTases"/>
    <property type="match status" value="1"/>
</dbReference>
<dbReference type="InterPro" id="IPR013217">
    <property type="entry name" value="Methyltransf_12"/>
</dbReference>
<comment type="caution">
    <text evidence="5">The sequence shown here is derived from an EMBL/GenBank/DDBJ whole genome shotgun (WGS) entry which is preliminary data.</text>
</comment>
<comment type="similarity">
    <text evidence="1">Belongs to the zinc-containing alcohol dehydrogenase family.</text>
</comment>
<dbReference type="PANTHER" id="PTHR45348">
    <property type="entry name" value="HYPOTHETICAL OXIDOREDUCTASE (EUROFUNG)"/>
    <property type="match status" value="1"/>
</dbReference>
<keyword evidence="6" id="KW-1185">Reference proteome</keyword>
<dbReference type="SUPFAM" id="SSF50129">
    <property type="entry name" value="GroES-like"/>
    <property type="match status" value="1"/>
</dbReference>
<evidence type="ECO:0000256" key="2">
    <source>
        <dbReference type="ARBA" id="ARBA00022679"/>
    </source>
</evidence>
<evidence type="ECO:0000256" key="1">
    <source>
        <dbReference type="ARBA" id="ARBA00008072"/>
    </source>
</evidence>
<sequence>MRAIHIEGRGKAVITENTIPKLRDGHILVRPRAVAVQPSDWKHVDYMLVGDPTGARMGFEYAGDVIDVGKHVSQDFRKGDRVFGLCHASNALDKENGTFADFAVVRSEFQMKIPEHLDYVEAAALSSGLVPVCQGLYQDLSLPLPTRPASAPIIKLLIYGGSTASGIMGIQFSKLSNCRVVATCSPHNFTYLKSLGVDHCVDYHSETCVDEIHAFVGDELLYAWDCIATVQSARICAAAMSRSKGGHYSSLLFLNGTILKKINPKIQCSTTIGYTIFGEKFHKETVIESRLEDYKFWMEFWAMCERLIWEGKIRPPPQIVNMGGESLEGVLFGMQHLKMGKVSAGKLVYTIFLNMEAKRHCQHGEEAQLINPSMICKAFSETKNITDYIVAETGFTGYLEFIHPRQEELCCILIIEALRKLRCDFWRAKAGQRLRPVRVVASARNQFSRCCLLLHRAGLAEFNDAGDLLRTNKPIPSKTSADIVLRLVEQYPGFKGLTGLIQHTGNHLAEIWSGRTDGVRVIFGTPEGKKLVEEVYGNDYRSSVGASPLRKLRILELGAGTGGTTKWLAPLLKSHIPEGAVDYLFTDIAGTLVSQAEQSFGKEYGFMSFLTHDIENPPPSNLAGTQNIIIVINAVHATRDIVQSLRNIRQFLRPEGIVLMLEIMERPCWADFIFGFFEGWWRFNDGRTHALVLLSEWEQAFLEAGFAHVDWTEGSCADSRFQRLFLGSAM</sequence>
<dbReference type="GO" id="GO:0016651">
    <property type="term" value="F:oxidoreductase activity, acting on NAD(P)H"/>
    <property type="evidence" value="ECO:0007669"/>
    <property type="project" value="InterPro"/>
</dbReference>
<dbReference type="Pfam" id="PF00107">
    <property type="entry name" value="ADH_zinc_N"/>
    <property type="match status" value="1"/>
</dbReference>
<dbReference type="InterPro" id="IPR013149">
    <property type="entry name" value="ADH-like_C"/>
</dbReference>
<accession>A0A161YCU6</accession>
<dbReference type="InterPro" id="IPR011032">
    <property type="entry name" value="GroES-like_sf"/>
</dbReference>
<dbReference type="InterPro" id="IPR020843">
    <property type="entry name" value="ER"/>
</dbReference>
<proteinExistence type="inferred from homology"/>
<dbReference type="SUPFAM" id="SSF53335">
    <property type="entry name" value="S-adenosyl-L-methionine-dependent methyltransferases"/>
    <property type="match status" value="1"/>
</dbReference>
<dbReference type="Gene3D" id="3.40.50.150">
    <property type="entry name" value="Vaccinia Virus protein VP39"/>
    <property type="match status" value="1"/>
</dbReference>
<dbReference type="InterPro" id="IPR013154">
    <property type="entry name" value="ADH-like_N"/>
</dbReference>
<dbReference type="InterPro" id="IPR036291">
    <property type="entry name" value="NAD(P)-bd_dom_sf"/>
</dbReference>
<protein>
    <submittedName>
        <fullName evidence="5">Zinc-binding oxidoreductase</fullName>
    </submittedName>
</protein>
<dbReference type="AlphaFoldDB" id="A0A161YCU6"/>
<feature type="domain" description="Enoyl reductase (ER)" evidence="4">
    <location>
        <begin position="8"/>
        <end position="349"/>
    </location>
</feature>
<keyword evidence="2" id="KW-0808">Transferase</keyword>
<dbReference type="SMART" id="SM00829">
    <property type="entry name" value="PKS_ER"/>
    <property type="match status" value="1"/>
</dbReference>
<reference evidence="5 6" key="1">
    <citation type="submission" date="2015-06" db="EMBL/GenBank/DDBJ databases">
        <title>Survival trade-offs in plant roots during colonization by closely related pathogenic and mutualistic fungi.</title>
        <authorList>
            <person name="Hacquard S."/>
            <person name="Kracher B."/>
            <person name="Hiruma K."/>
            <person name="Weinman A."/>
            <person name="Muench P."/>
            <person name="Garrido Oter R."/>
            <person name="Ver Loren van Themaat E."/>
            <person name="Dallerey J.-F."/>
            <person name="Damm U."/>
            <person name="Henrissat B."/>
            <person name="Lespinet O."/>
            <person name="Thon M."/>
            <person name="Kemen E."/>
            <person name="McHardy A.C."/>
            <person name="Schulze-Lefert P."/>
            <person name="O'Connell R.J."/>
        </authorList>
    </citation>
    <scope>NUCLEOTIDE SEQUENCE [LARGE SCALE GENOMIC DNA]</scope>
    <source>
        <strain evidence="5 6">0861</strain>
    </source>
</reference>
<dbReference type="SUPFAM" id="SSF51735">
    <property type="entry name" value="NAD(P)-binding Rossmann-fold domains"/>
    <property type="match status" value="1"/>
</dbReference>
<dbReference type="Pfam" id="PF08242">
    <property type="entry name" value="Methyltransf_12"/>
    <property type="match status" value="1"/>
</dbReference>
<dbReference type="Gene3D" id="3.40.50.720">
    <property type="entry name" value="NAD(P)-binding Rossmann-like Domain"/>
    <property type="match status" value="1"/>
</dbReference>
<evidence type="ECO:0000259" key="4">
    <source>
        <dbReference type="SMART" id="SM00829"/>
    </source>
</evidence>
<dbReference type="GO" id="GO:0016740">
    <property type="term" value="F:transferase activity"/>
    <property type="evidence" value="ECO:0007669"/>
    <property type="project" value="UniProtKB-KW"/>
</dbReference>
<dbReference type="Gene3D" id="3.90.180.10">
    <property type="entry name" value="Medium-chain alcohol dehydrogenases, catalytic domain"/>
    <property type="match status" value="1"/>
</dbReference>
<dbReference type="Pfam" id="PF18558">
    <property type="entry name" value="HTH_51"/>
    <property type="match status" value="1"/>
</dbReference>
<dbReference type="Proteomes" id="UP000076552">
    <property type="component" value="Unassembled WGS sequence"/>
</dbReference>
<evidence type="ECO:0000313" key="5">
    <source>
        <dbReference type="EMBL" id="KZL70127.1"/>
    </source>
</evidence>
<keyword evidence="3" id="KW-0560">Oxidoreductase</keyword>
<name>A0A161YCU6_9PEZI</name>
<organism evidence="5 6">
    <name type="scientific">Colletotrichum tofieldiae</name>
    <dbReference type="NCBI Taxonomy" id="708197"/>
    <lineage>
        <taxon>Eukaryota</taxon>
        <taxon>Fungi</taxon>
        <taxon>Dikarya</taxon>
        <taxon>Ascomycota</taxon>
        <taxon>Pezizomycotina</taxon>
        <taxon>Sordariomycetes</taxon>
        <taxon>Hypocreomycetidae</taxon>
        <taxon>Glomerellales</taxon>
        <taxon>Glomerellaceae</taxon>
        <taxon>Colletotrichum</taxon>
        <taxon>Colletotrichum spaethianum species complex</taxon>
    </lineage>
</organism>
<dbReference type="Pfam" id="PF08240">
    <property type="entry name" value="ADH_N"/>
    <property type="match status" value="1"/>
</dbReference>
<dbReference type="InterPro" id="IPR029063">
    <property type="entry name" value="SAM-dependent_MTases_sf"/>
</dbReference>